<name>A0A3M7F7V2_HORWE</name>
<protein>
    <recommendedName>
        <fullName evidence="5">Pectate lyase</fullName>
    </recommendedName>
</protein>
<dbReference type="EMBL" id="QWIQ01000486">
    <property type="protein sequence ID" value="RMY84863.1"/>
    <property type="molecule type" value="Genomic_DNA"/>
</dbReference>
<accession>A0A3M7F7V2</accession>
<evidence type="ECO:0000313" key="3">
    <source>
        <dbReference type="EMBL" id="RMY84863.1"/>
    </source>
</evidence>
<feature type="signal peptide" evidence="2">
    <location>
        <begin position="1"/>
        <end position="15"/>
    </location>
</feature>
<gene>
    <name evidence="3" type="ORF">D0862_11320</name>
</gene>
<feature type="compositionally biased region" description="Low complexity" evidence="1">
    <location>
        <begin position="32"/>
        <end position="59"/>
    </location>
</feature>
<feature type="chain" id="PRO_5017971972" description="Pectate lyase" evidence="2">
    <location>
        <begin position="16"/>
        <end position="142"/>
    </location>
</feature>
<sequence>MKFLFTTLLASTVTAAVINTNREYGSPRIKVVPEVPSPTSYPTESTTSTSASSTVEGSTITAAPSQLEAKVKDNCTPLSICFDGISCGIRYGGCYDKNFCGGKTSSLSIPSEGVNESLTNIKRGRGPFANKHAEKDLFFLEE</sequence>
<evidence type="ECO:0000313" key="4">
    <source>
        <dbReference type="Proteomes" id="UP000281468"/>
    </source>
</evidence>
<evidence type="ECO:0000256" key="2">
    <source>
        <dbReference type="SAM" id="SignalP"/>
    </source>
</evidence>
<keyword evidence="2" id="KW-0732">Signal</keyword>
<dbReference type="Proteomes" id="UP000281468">
    <property type="component" value="Unassembled WGS sequence"/>
</dbReference>
<feature type="region of interest" description="Disordered" evidence="1">
    <location>
        <begin position="30"/>
        <end position="59"/>
    </location>
</feature>
<dbReference type="AlphaFoldDB" id="A0A3M7F7V2"/>
<comment type="caution">
    <text evidence="3">The sequence shown here is derived from an EMBL/GenBank/DDBJ whole genome shotgun (WGS) entry which is preliminary data.</text>
</comment>
<reference evidence="3 4" key="1">
    <citation type="journal article" date="2018" name="BMC Genomics">
        <title>Genomic evidence for intraspecific hybridization in a clonal and extremely halotolerant yeast.</title>
        <authorList>
            <person name="Gostincar C."/>
            <person name="Stajich J.E."/>
            <person name="Zupancic J."/>
            <person name="Zalar P."/>
            <person name="Gunde-Cimerman N."/>
        </authorList>
    </citation>
    <scope>NUCLEOTIDE SEQUENCE [LARGE SCALE GENOMIC DNA]</scope>
    <source>
        <strain evidence="3 4">EXF-171</strain>
    </source>
</reference>
<organism evidence="3 4">
    <name type="scientific">Hortaea werneckii</name>
    <name type="common">Black yeast</name>
    <name type="synonym">Cladosporium werneckii</name>
    <dbReference type="NCBI Taxonomy" id="91943"/>
    <lineage>
        <taxon>Eukaryota</taxon>
        <taxon>Fungi</taxon>
        <taxon>Dikarya</taxon>
        <taxon>Ascomycota</taxon>
        <taxon>Pezizomycotina</taxon>
        <taxon>Dothideomycetes</taxon>
        <taxon>Dothideomycetidae</taxon>
        <taxon>Mycosphaerellales</taxon>
        <taxon>Teratosphaeriaceae</taxon>
        <taxon>Hortaea</taxon>
    </lineage>
</organism>
<evidence type="ECO:0000256" key="1">
    <source>
        <dbReference type="SAM" id="MobiDB-lite"/>
    </source>
</evidence>
<proteinExistence type="predicted"/>
<evidence type="ECO:0008006" key="5">
    <source>
        <dbReference type="Google" id="ProtNLM"/>
    </source>
</evidence>